<dbReference type="AlphaFoldDB" id="A0A4U1ER15"/>
<reference evidence="3" key="1">
    <citation type="journal article" date="2019" name="IScience">
        <title>Narwhal Genome Reveals Long-Term Low Genetic Diversity despite Current Large Abundance Size.</title>
        <authorList>
            <person name="Westbury M.V."/>
            <person name="Petersen B."/>
            <person name="Garde E."/>
            <person name="Heide-Jorgensen M.P."/>
            <person name="Lorenzen E.D."/>
        </authorList>
    </citation>
    <scope>NUCLEOTIDE SEQUENCE [LARGE SCALE GENOMIC DNA]</scope>
</reference>
<name>A0A4U1ER15_MONMO</name>
<dbReference type="PANTHER" id="PTHR10536">
    <property type="entry name" value="DNA PRIMASE SMALL SUBUNIT"/>
    <property type="match status" value="1"/>
</dbReference>
<gene>
    <name evidence="2" type="ORF">EI555_006822</name>
</gene>
<evidence type="ECO:0000256" key="1">
    <source>
        <dbReference type="ARBA" id="ARBA00009762"/>
    </source>
</evidence>
<dbReference type="Proteomes" id="UP000308365">
    <property type="component" value="Unassembled WGS sequence"/>
</dbReference>
<feature type="non-terminal residue" evidence="2">
    <location>
        <position position="1"/>
    </location>
</feature>
<sequence length="184" mass="21583">AQYCRWLNFGGVIKNYFRHREYSFTLEGYLRSLPILQQPDWNKIVGLVSETIHDEHQESFQNHHRLLQGWQHLKKVASRCQNNIENDKCGPWLYGQPKTDCTVLIDLQKVDQFDPFTVPTISAMCHELDTISTKKEAESDIKHRIRDYKKTSLAPYVKVSEQFLESLSKSTKGEIEKSDLQKHF</sequence>
<organism evidence="2 3">
    <name type="scientific">Monodon monoceros</name>
    <name type="common">Narwhal</name>
    <name type="synonym">Ceratodon monodon</name>
    <dbReference type="NCBI Taxonomy" id="40151"/>
    <lineage>
        <taxon>Eukaryota</taxon>
        <taxon>Metazoa</taxon>
        <taxon>Chordata</taxon>
        <taxon>Craniata</taxon>
        <taxon>Vertebrata</taxon>
        <taxon>Euteleostomi</taxon>
        <taxon>Mammalia</taxon>
        <taxon>Eutheria</taxon>
        <taxon>Laurasiatheria</taxon>
        <taxon>Artiodactyla</taxon>
        <taxon>Whippomorpha</taxon>
        <taxon>Cetacea</taxon>
        <taxon>Odontoceti</taxon>
        <taxon>Monodontidae</taxon>
        <taxon>Monodon</taxon>
    </lineage>
</organism>
<evidence type="ECO:0000313" key="3">
    <source>
        <dbReference type="Proteomes" id="UP000308365"/>
    </source>
</evidence>
<comment type="similarity">
    <text evidence="1">Belongs to the eukaryotic-type primase small subunit family.</text>
</comment>
<comment type="caution">
    <text evidence="2">The sequence shown here is derived from an EMBL/GenBank/DDBJ whole genome shotgun (WGS) entry which is preliminary data.</text>
</comment>
<proteinExistence type="inferred from homology"/>
<dbReference type="EMBL" id="RWIC01000968">
    <property type="protein sequence ID" value="TKC38597.1"/>
    <property type="molecule type" value="Genomic_DNA"/>
</dbReference>
<accession>A0A4U1ER15</accession>
<dbReference type="SUPFAM" id="SSF56747">
    <property type="entry name" value="Prim-pol domain"/>
    <property type="match status" value="1"/>
</dbReference>
<protein>
    <submittedName>
        <fullName evidence="2">Uncharacterized protein</fullName>
    </submittedName>
</protein>
<dbReference type="Gene3D" id="3.90.920.10">
    <property type="entry name" value="DNA primase, PRIM domain"/>
    <property type="match status" value="1"/>
</dbReference>
<evidence type="ECO:0000313" key="2">
    <source>
        <dbReference type="EMBL" id="TKC38597.1"/>
    </source>
</evidence>